<dbReference type="InterPro" id="IPR036928">
    <property type="entry name" value="AS_sf"/>
</dbReference>
<evidence type="ECO:0000313" key="3">
    <source>
        <dbReference type="Proteomes" id="UP001293718"/>
    </source>
</evidence>
<dbReference type="RefSeq" id="WP_322466550.1">
    <property type="nucleotide sequence ID" value="NZ_JAXOJX010000030.1"/>
</dbReference>
<accession>A0ABU5IIQ3</accession>
<protein>
    <submittedName>
        <fullName evidence="2">Amidase</fullName>
    </submittedName>
</protein>
<dbReference type="PANTHER" id="PTHR11895:SF176">
    <property type="entry name" value="AMIDASE AMID-RELATED"/>
    <property type="match status" value="1"/>
</dbReference>
<keyword evidence="3" id="KW-1185">Reference proteome</keyword>
<dbReference type="PROSITE" id="PS00571">
    <property type="entry name" value="AMIDASES"/>
    <property type="match status" value="1"/>
</dbReference>
<evidence type="ECO:0000313" key="2">
    <source>
        <dbReference type="EMBL" id="MDZ5458480.1"/>
    </source>
</evidence>
<reference evidence="2 3" key="1">
    <citation type="submission" date="2023-11" db="EMBL/GenBank/DDBJ databases">
        <title>Draft genome of Azohydromonas lata strain H1 (DSM1123), a polyhydroxyalkanoate producer.</title>
        <authorList>
            <person name="Traversa D."/>
            <person name="D'Addabbo P."/>
            <person name="Pazzani C."/>
            <person name="Manzari C."/>
            <person name="Chiara M."/>
            <person name="Scrascia M."/>
        </authorList>
    </citation>
    <scope>NUCLEOTIDE SEQUENCE [LARGE SCALE GENOMIC DNA]</scope>
    <source>
        <strain evidence="2 3">H1</strain>
    </source>
</reference>
<name>A0ABU5IIQ3_9BURK</name>
<evidence type="ECO:0000259" key="1">
    <source>
        <dbReference type="Pfam" id="PF01425"/>
    </source>
</evidence>
<dbReference type="InterPro" id="IPR023631">
    <property type="entry name" value="Amidase_dom"/>
</dbReference>
<dbReference type="EMBL" id="JAXOJX010000030">
    <property type="protein sequence ID" value="MDZ5458480.1"/>
    <property type="molecule type" value="Genomic_DNA"/>
</dbReference>
<feature type="domain" description="Amidase" evidence="1">
    <location>
        <begin position="33"/>
        <end position="436"/>
    </location>
</feature>
<dbReference type="Pfam" id="PF01425">
    <property type="entry name" value="Amidase"/>
    <property type="match status" value="1"/>
</dbReference>
<dbReference type="Gene3D" id="3.90.1300.10">
    <property type="entry name" value="Amidase signature (AS) domain"/>
    <property type="match status" value="1"/>
</dbReference>
<dbReference type="PANTHER" id="PTHR11895">
    <property type="entry name" value="TRANSAMIDASE"/>
    <property type="match status" value="1"/>
</dbReference>
<proteinExistence type="predicted"/>
<gene>
    <name evidence="2" type="ORF">SM757_18030</name>
</gene>
<dbReference type="InterPro" id="IPR020556">
    <property type="entry name" value="Amidase_CS"/>
</dbReference>
<dbReference type="SUPFAM" id="SSF75304">
    <property type="entry name" value="Amidase signature (AS) enzymes"/>
    <property type="match status" value="1"/>
</dbReference>
<organism evidence="2 3">
    <name type="scientific">Azohydromonas lata</name>
    <dbReference type="NCBI Taxonomy" id="45677"/>
    <lineage>
        <taxon>Bacteria</taxon>
        <taxon>Pseudomonadati</taxon>
        <taxon>Pseudomonadota</taxon>
        <taxon>Betaproteobacteria</taxon>
        <taxon>Burkholderiales</taxon>
        <taxon>Sphaerotilaceae</taxon>
        <taxon>Azohydromonas</taxon>
    </lineage>
</organism>
<dbReference type="Proteomes" id="UP001293718">
    <property type="component" value="Unassembled WGS sequence"/>
</dbReference>
<dbReference type="InterPro" id="IPR000120">
    <property type="entry name" value="Amidase"/>
</dbReference>
<sequence>MSPSNTQTLPTAFPPIAELARALRSGETTSVALTRECLNRIEAHDGHLHSFIEVYAAEARAAAAQADQDIAAGRWRGPLHGIPVALKDLIDVQGRPTTAGSPLLHANVAHEDAEIVKRIRAAGGIVIGKTHMVQFALGAWGTNAHMGTPRNPAGSADDTLVPGGSSSGSAVAVAAHLVPWAVGSDTGGSVRVPAAFCAIVGFKPTIDALPRKGVYPLSDTLDSLGVLVSSVDDARQCAMALHLDVAAGEPAGMRIGYLQDDELAPLEPAVAQCLAHNLKALEGAGFTLVPFKFPAALAAFKAVTNAIMIAEGAAVNDRFLDDPALPIDPSVRPRFIDARSTKVVEYLKARDTAVRWQQQFAQEMARLELSAIAMPVTAGPAPRIEEVDHNLAPVHFTRPVNLLALCGISVPAGQDGRGRPIGLQLVGRAGHDFTLLDVAAQVEAALCASLANKPICA</sequence>
<comment type="caution">
    <text evidence="2">The sequence shown here is derived from an EMBL/GenBank/DDBJ whole genome shotgun (WGS) entry which is preliminary data.</text>
</comment>